<dbReference type="OrthoDB" id="9811967at2"/>
<dbReference type="GO" id="GO:0009236">
    <property type="term" value="P:cobalamin biosynthetic process"/>
    <property type="evidence" value="ECO:0007669"/>
    <property type="project" value="UniProtKB-UniRule"/>
</dbReference>
<accession>A0A4R3LK81</accession>
<comment type="subcellular location">
    <subcellularLocation>
        <location evidence="1 9">Cell membrane</location>
        <topology evidence="1 9">Multi-pass membrane protein</topology>
    </subcellularLocation>
</comment>
<dbReference type="Proteomes" id="UP000315577">
    <property type="component" value="Unassembled WGS sequence"/>
</dbReference>
<dbReference type="GO" id="GO:0048472">
    <property type="term" value="F:threonine-phosphate decarboxylase activity"/>
    <property type="evidence" value="ECO:0007669"/>
    <property type="project" value="InterPro"/>
</dbReference>
<keyword evidence="7 9" id="KW-1133">Transmembrane helix</keyword>
<sequence length="323" mass="34828">MWLELDTTVLAAATLVALALDRGLGEPPARVHPVVWMGRLLEALGRRIAPPAGQAARRPALTVAAGALAWLAGAAVVVALAWWGQRWAQQAPAWVQAIVLGVALKPMLAWRMLRDEVAAVEAALARGLEAARDRLSRLVSRETRALDAAQVRQAALSTLAENVNDSVVAPLLWWWVAGLPGAALYRWANTADAMWGYRGAHGGRDWTYAGRWAARADDVLSWWPARLSAVLLALSARRWPGWSALRREAARTPSPNGGWPMGALALLLGVRLDKPGVYALNPAARAPAAEDVPQALRWAERAVAWWGVAAAALLALALMREVR</sequence>
<dbReference type="AlphaFoldDB" id="A0A4R3LK81"/>
<comment type="caution">
    <text evidence="9">Lacks conserved residue(s) required for the propagation of feature annotation.</text>
</comment>
<evidence type="ECO:0000313" key="11">
    <source>
        <dbReference type="EMBL" id="TSE23320.1"/>
    </source>
</evidence>
<evidence type="ECO:0000256" key="8">
    <source>
        <dbReference type="ARBA" id="ARBA00023136"/>
    </source>
</evidence>
<feature type="transmembrane region" description="Helical" evidence="9">
    <location>
        <begin position="171"/>
        <end position="188"/>
    </location>
</feature>
<name>A0A4R3LK81_9BURK</name>
<dbReference type="InterPro" id="IPR004485">
    <property type="entry name" value="Cobalamin_biosynth_CobD/CbiB"/>
</dbReference>
<evidence type="ECO:0000313" key="10">
    <source>
        <dbReference type="EMBL" id="TCS99935.1"/>
    </source>
</evidence>
<comment type="similarity">
    <text evidence="3 9">Belongs to the CobD/CbiB family.</text>
</comment>
<evidence type="ECO:0000313" key="13">
    <source>
        <dbReference type="Proteomes" id="UP000315577"/>
    </source>
</evidence>
<evidence type="ECO:0000256" key="4">
    <source>
        <dbReference type="ARBA" id="ARBA00022475"/>
    </source>
</evidence>
<evidence type="ECO:0000256" key="1">
    <source>
        <dbReference type="ARBA" id="ARBA00004651"/>
    </source>
</evidence>
<keyword evidence="4 9" id="KW-1003">Cell membrane</keyword>
<dbReference type="Pfam" id="PF03186">
    <property type="entry name" value="CobD_Cbib"/>
    <property type="match status" value="1"/>
</dbReference>
<evidence type="ECO:0000313" key="12">
    <source>
        <dbReference type="Proteomes" id="UP000295536"/>
    </source>
</evidence>
<reference evidence="11 13" key="2">
    <citation type="submission" date="2019-07" db="EMBL/GenBank/DDBJ databases">
        <title>Tepidimonas ignava SPS-1037 draft genome.</title>
        <authorList>
            <person name="Da Costa M.S."/>
            <person name="Froufe H.J.C."/>
            <person name="Egas C."/>
            <person name="Albuquerque L."/>
        </authorList>
    </citation>
    <scope>NUCLEOTIDE SEQUENCE [LARGE SCALE GENOMIC DNA]</scope>
    <source>
        <strain evidence="11 13">SPS-1037</strain>
    </source>
</reference>
<evidence type="ECO:0000256" key="9">
    <source>
        <dbReference type="HAMAP-Rule" id="MF_00024"/>
    </source>
</evidence>
<comment type="function">
    <text evidence="9">Converts cobyric acid to cobinamide by the addition of aminopropanol on the F carboxylic group.</text>
</comment>
<comment type="caution">
    <text evidence="10">The sequence shown here is derived from an EMBL/GenBank/DDBJ whole genome shotgun (WGS) entry which is preliminary data.</text>
</comment>
<evidence type="ECO:0000256" key="5">
    <source>
        <dbReference type="ARBA" id="ARBA00022573"/>
    </source>
</evidence>
<dbReference type="EMBL" id="SMAH01000001">
    <property type="protein sequence ID" value="TCS99935.1"/>
    <property type="molecule type" value="Genomic_DNA"/>
</dbReference>
<keyword evidence="6 9" id="KW-0812">Transmembrane</keyword>
<keyword evidence="8 9" id="KW-0472">Membrane</keyword>
<proteinExistence type="inferred from homology"/>
<dbReference type="HAMAP" id="MF_00024">
    <property type="entry name" value="CobD_CbiB"/>
    <property type="match status" value="1"/>
</dbReference>
<evidence type="ECO:0000256" key="2">
    <source>
        <dbReference type="ARBA" id="ARBA00004953"/>
    </source>
</evidence>
<organism evidence="10 12">
    <name type="scientific">Tepidimonas ignava</name>
    <dbReference type="NCBI Taxonomy" id="114249"/>
    <lineage>
        <taxon>Bacteria</taxon>
        <taxon>Pseudomonadati</taxon>
        <taxon>Pseudomonadota</taxon>
        <taxon>Betaproteobacteria</taxon>
        <taxon>Burkholderiales</taxon>
        <taxon>Tepidimonas</taxon>
    </lineage>
</organism>
<protein>
    <recommendedName>
        <fullName evidence="9">Cobalamin biosynthesis protein CobD</fullName>
    </recommendedName>
</protein>
<feature type="transmembrane region" description="Helical" evidence="9">
    <location>
        <begin position="94"/>
        <end position="113"/>
    </location>
</feature>
<gene>
    <name evidence="9 11" type="primary">cobD</name>
    <name evidence="10" type="ORF">EDC36_101209</name>
    <name evidence="11" type="ORF">Tigna_00703</name>
</gene>
<evidence type="ECO:0000256" key="7">
    <source>
        <dbReference type="ARBA" id="ARBA00022989"/>
    </source>
</evidence>
<keyword evidence="13" id="KW-1185">Reference proteome</keyword>
<comment type="pathway">
    <text evidence="2 9">Cofactor biosynthesis; adenosylcobalamin biosynthesis.</text>
</comment>
<evidence type="ECO:0000256" key="3">
    <source>
        <dbReference type="ARBA" id="ARBA00006263"/>
    </source>
</evidence>
<keyword evidence="5 9" id="KW-0169">Cobalamin biosynthesis</keyword>
<dbReference type="NCBIfam" id="TIGR00380">
    <property type="entry name" value="cobal_cbiB"/>
    <property type="match status" value="1"/>
</dbReference>
<dbReference type="UniPathway" id="UPA00148"/>
<evidence type="ECO:0000256" key="6">
    <source>
        <dbReference type="ARBA" id="ARBA00022692"/>
    </source>
</evidence>
<dbReference type="PANTHER" id="PTHR34308">
    <property type="entry name" value="COBALAMIN BIOSYNTHESIS PROTEIN CBIB"/>
    <property type="match status" value="1"/>
</dbReference>
<dbReference type="PANTHER" id="PTHR34308:SF1">
    <property type="entry name" value="COBALAMIN BIOSYNTHESIS PROTEIN CBIB"/>
    <property type="match status" value="1"/>
</dbReference>
<dbReference type="GO" id="GO:0005886">
    <property type="term" value="C:plasma membrane"/>
    <property type="evidence" value="ECO:0007669"/>
    <property type="project" value="UniProtKB-SubCell"/>
</dbReference>
<dbReference type="RefSeq" id="WP_132961390.1">
    <property type="nucleotide sequence ID" value="NZ_SMAH01000001.1"/>
</dbReference>
<feature type="transmembrane region" description="Helical" evidence="9">
    <location>
        <begin position="302"/>
        <end position="319"/>
    </location>
</feature>
<reference evidence="10 12" key="1">
    <citation type="submission" date="2019-03" db="EMBL/GenBank/DDBJ databases">
        <title>Genomic Encyclopedia of Type Strains, Phase IV (KMG-IV): sequencing the most valuable type-strain genomes for metagenomic binning, comparative biology and taxonomic classification.</title>
        <authorList>
            <person name="Goeker M."/>
        </authorList>
    </citation>
    <scope>NUCLEOTIDE SEQUENCE [LARGE SCALE GENOMIC DNA]</scope>
    <source>
        <strain evidence="10 12">DSM 12034</strain>
    </source>
</reference>
<dbReference type="Proteomes" id="UP000295536">
    <property type="component" value="Unassembled WGS sequence"/>
</dbReference>
<dbReference type="EMBL" id="VJNC01000003">
    <property type="protein sequence ID" value="TSE23320.1"/>
    <property type="molecule type" value="Genomic_DNA"/>
</dbReference>
<dbReference type="GO" id="GO:0015420">
    <property type="term" value="F:ABC-type vitamin B12 transporter activity"/>
    <property type="evidence" value="ECO:0007669"/>
    <property type="project" value="UniProtKB-UniRule"/>
</dbReference>
<feature type="transmembrane region" description="Helical" evidence="9">
    <location>
        <begin position="60"/>
        <end position="82"/>
    </location>
</feature>